<protein>
    <submittedName>
        <fullName evidence="2">Uncharacterized protein</fullName>
    </submittedName>
</protein>
<dbReference type="Proteomes" id="UP000435138">
    <property type="component" value="Unassembled WGS sequence"/>
</dbReference>
<comment type="caution">
    <text evidence="2">The sequence shown here is derived from an EMBL/GenBank/DDBJ whole genome shotgun (WGS) entry which is preliminary data.</text>
</comment>
<organism evidence="2 3">
    <name type="scientific">Endobacterium cereale</name>
    <dbReference type="NCBI Taxonomy" id="2663029"/>
    <lineage>
        <taxon>Bacteria</taxon>
        <taxon>Pseudomonadati</taxon>
        <taxon>Pseudomonadota</taxon>
        <taxon>Alphaproteobacteria</taxon>
        <taxon>Hyphomicrobiales</taxon>
        <taxon>Rhizobiaceae</taxon>
        <taxon>Endobacterium</taxon>
    </lineage>
</organism>
<name>A0A6A8AHV7_9HYPH</name>
<dbReference type="AlphaFoldDB" id="A0A6A8AHV7"/>
<evidence type="ECO:0000256" key="1">
    <source>
        <dbReference type="SAM" id="MobiDB-lite"/>
    </source>
</evidence>
<dbReference type="EMBL" id="WIXI01000050">
    <property type="protein sequence ID" value="MQY49350.1"/>
    <property type="molecule type" value="Genomic_DNA"/>
</dbReference>
<proteinExistence type="predicted"/>
<sequence length="981" mass="106629">MNVQVTRTKTEAVEHREPGTGEAAFERAIAVARAANSPPHGDERNPDYRMATNSEVWPAVEKISIVDMPEKARTDEDATDAIAYQADGDEKITVIRRDDNPKFYEYISGISKIPEKDLKLAKEAIGDGGKDDNRKEFLRDDGRDKIKLGDVWTVSKISDSTIYVNMNVGVDGAHLRFVSKELTPELFAKLDAMNSADKDGYKLIKDENGIKDQDLADGASIYRPDEDNGLIRVDMKNGDKKYVSADTTPKLYEFLSGKSDEFSGPGRDKAVDEAREKAGLPSPEELDIAALKTTEKDKDGKELTVTELAWQNAMKTWKEGVEKGDIKADDDRAKLLNALQAQSIRESGLDMATLSISMGNDITKANGKDFEQIIDGDKVAKSVSDLLGSEAVGKDIAAARSEALKKVDGGDAVIKELTDMAFGVDYAKYIQDLTRNGQNETAKDDISSVYSALLVADPEKAKEFAQNMQLDSMTMELDDLMGDPGKISEENLTQAGADIVKMLLTAAKKGGLDIGRRLAESEKFLNEVLGNKQSAKDFAKAMQEIGAIYSKNGEIKSSDIENLFKNGKYKTIAEGAGGEGLKFFNDMTKAGVIGSIGGGISLVSGVYQLASKGGKIGDTPEERLSVAKDFVSFVGAGKHFGDLANHIIGEHNQDVKEYNEKLEKANPPLENIDDLKRTPAKPLLGLDKTFDDLFKAPSGKEGGGLTMTNELTEAFQTELSKAVEGTDKPEFYENLLEKADIKNSEALAKGLIDGYEMRPDIKGINNWHRGASAALLVMSAGADTFAGAADVAIGALTIKKGLASGDDTTVAKGALQVAAGGFGTIGGVSSLLGLSKGLSLAKAFAAPSFVISAVLSLATLIPDIINDIKRSEEITGYRDKLRDMFTQMDKDGLLTEDGLDKYRFLDAYIRNYGQRDAPDNESILTYRQEELENFLSYISEHRDIIDRQFTTDLGLFVDETDKHPDYDGDGDNLDSQMPWTS</sequence>
<accession>A0A6A8AHV7</accession>
<keyword evidence="3" id="KW-1185">Reference proteome</keyword>
<evidence type="ECO:0000313" key="2">
    <source>
        <dbReference type="EMBL" id="MQY49350.1"/>
    </source>
</evidence>
<reference evidence="2 3" key="1">
    <citation type="submission" date="2019-11" db="EMBL/GenBank/DDBJ databases">
        <title>Genome analysis of Rhizobacterium cereale a novel genus and species isolated from maize roots in North Spain.</title>
        <authorList>
            <person name="Menendez E."/>
            <person name="Flores-Felix J.D."/>
            <person name="Ramirez-Bahena M.-H."/>
            <person name="Igual J.M."/>
            <person name="Garcia-Fraile P."/>
            <person name="Peix A."/>
            <person name="Velazquez E."/>
        </authorList>
    </citation>
    <scope>NUCLEOTIDE SEQUENCE [LARGE SCALE GENOMIC DNA]</scope>
    <source>
        <strain evidence="2 3">RZME27</strain>
    </source>
</reference>
<dbReference type="RefSeq" id="WP_153359000.1">
    <property type="nucleotide sequence ID" value="NZ_JAYKOO010000016.1"/>
</dbReference>
<evidence type="ECO:0000313" key="3">
    <source>
        <dbReference type="Proteomes" id="UP000435138"/>
    </source>
</evidence>
<feature type="region of interest" description="Disordered" evidence="1">
    <location>
        <begin position="960"/>
        <end position="981"/>
    </location>
</feature>
<gene>
    <name evidence="2" type="ORF">GAO09_25260</name>
</gene>